<gene>
    <name evidence="3" type="ORF">GCM10010446_37150</name>
</gene>
<proteinExistence type="predicted"/>
<keyword evidence="1" id="KW-0175">Coiled coil</keyword>
<evidence type="ECO:0000313" key="3">
    <source>
        <dbReference type="EMBL" id="GAA2948517.1"/>
    </source>
</evidence>
<organism evidence="3 4">
    <name type="scientific">Streptomyces enissocaesilis</name>
    <dbReference type="NCBI Taxonomy" id="332589"/>
    <lineage>
        <taxon>Bacteria</taxon>
        <taxon>Bacillati</taxon>
        <taxon>Actinomycetota</taxon>
        <taxon>Actinomycetes</taxon>
        <taxon>Kitasatosporales</taxon>
        <taxon>Streptomycetaceae</taxon>
        <taxon>Streptomyces</taxon>
        <taxon>Streptomyces rochei group</taxon>
    </lineage>
</organism>
<name>A0ABP6JX54_9ACTN</name>
<feature type="region of interest" description="Disordered" evidence="2">
    <location>
        <begin position="23"/>
        <end position="50"/>
    </location>
</feature>
<evidence type="ECO:0000256" key="1">
    <source>
        <dbReference type="SAM" id="Coils"/>
    </source>
</evidence>
<feature type="coiled-coil region" evidence="1">
    <location>
        <begin position="231"/>
        <end position="258"/>
    </location>
</feature>
<accession>A0ABP6JX54</accession>
<feature type="coiled-coil region" evidence="1">
    <location>
        <begin position="132"/>
        <end position="170"/>
    </location>
</feature>
<keyword evidence="4" id="KW-1185">Reference proteome</keyword>
<evidence type="ECO:0000313" key="4">
    <source>
        <dbReference type="Proteomes" id="UP001500403"/>
    </source>
</evidence>
<evidence type="ECO:0000256" key="2">
    <source>
        <dbReference type="SAM" id="MobiDB-lite"/>
    </source>
</evidence>
<dbReference type="InterPro" id="IPR007139">
    <property type="entry name" value="DUF349"/>
</dbReference>
<dbReference type="Pfam" id="PF03993">
    <property type="entry name" value="DUF349"/>
    <property type="match status" value="3"/>
</dbReference>
<sequence>MRTAALPFAYVGGVQGVCGPAKETVDDARGASSPSQASCGGGAVSSDPWGRVDETGTVYVRTAEGEKVVGSWQAGSPEEALAYFERKYEGLVVEIGLLERRVKTTDLSAKDAQTAIDHLRGQVDEHHAVGDLDALSKRLDALVATVESRREERKAEKAKQTDEAKHAKEALVVEAEELAQSEQWRAAGERLRALVDIWKGLPRLDRKSDDELWHRFSHARSAFSKRRKAHFASLDAQREEARKTKEKLAAEAESLSNSTDWAATAARYRDLMAEWKAAGRAQREVEDGLWNRFRGAQDVFFAARGAVFAERDAEQAENLKLKEELAAEAEKLVPVKDLKAARAAFRSLNERWEAIGHVPRDARPKVEGRMHAVEKALQETEENEWRRTNPEARARAAGLTGQLQDAVDKLRGQIDAARAAGNNARADKLARELEGRQALLDQAMKGLEEFGG</sequence>
<comment type="caution">
    <text evidence="3">The sequence shown here is derived from an EMBL/GenBank/DDBJ whole genome shotgun (WGS) entry which is preliminary data.</text>
</comment>
<protein>
    <submittedName>
        <fullName evidence="3">DUF349 domain-containing protein</fullName>
    </submittedName>
</protein>
<dbReference type="EMBL" id="BAAAUD010000038">
    <property type="protein sequence ID" value="GAA2948517.1"/>
    <property type="molecule type" value="Genomic_DNA"/>
</dbReference>
<reference evidence="4" key="1">
    <citation type="journal article" date="2019" name="Int. J. Syst. Evol. Microbiol.">
        <title>The Global Catalogue of Microorganisms (GCM) 10K type strain sequencing project: providing services to taxonomists for standard genome sequencing and annotation.</title>
        <authorList>
            <consortium name="The Broad Institute Genomics Platform"/>
            <consortium name="The Broad Institute Genome Sequencing Center for Infectious Disease"/>
            <person name="Wu L."/>
            <person name="Ma J."/>
        </authorList>
    </citation>
    <scope>NUCLEOTIDE SEQUENCE [LARGE SCALE GENOMIC DNA]</scope>
    <source>
        <strain evidence="4">JCM 9088</strain>
    </source>
</reference>
<dbReference type="Proteomes" id="UP001500403">
    <property type="component" value="Unassembled WGS sequence"/>
</dbReference>